<keyword evidence="1" id="KW-0732">Signal</keyword>
<feature type="domain" description="Thioredoxin" evidence="3">
    <location>
        <begin position="35"/>
        <end position="181"/>
    </location>
</feature>
<dbReference type="InterPro" id="IPR036249">
    <property type="entry name" value="Thioredoxin-like_sf"/>
</dbReference>
<reference evidence="4 5" key="1">
    <citation type="journal article" date="2016" name="Environ. Microbiol.">
        <title>Genomic resolution of a cold subsurface aquifer community provides metabolic insights for novel microbes adapted to high CO concentrations.</title>
        <authorList>
            <person name="Probst A.J."/>
            <person name="Castelle C.J."/>
            <person name="Singh A."/>
            <person name="Brown C.T."/>
            <person name="Anantharaman K."/>
            <person name="Sharon I."/>
            <person name="Hug L.A."/>
            <person name="Burstein D."/>
            <person name="Emerson J.B."/>
            <person name="Thomas B.C."/>
            <person name="Banfield J.F."/>
        </authorList>
    </citation>
    <scope>NUCLEOTIDE SEQUENCE [LARGE SCALE GENOMIC DNA]</scope>
    <source>
        <strain evidence="4">CG2_30_40_21</strain>
    </source>
</reference>
<dbReference type="AlphaFoldDB" id="A0A1J5DNQ3"/>
<evidence type="ECO:0000256" key="2">
    <source>
        <dbReference type="SAM" id="MobiDB-lite"/>
    </source>
</evidence>
<feature type="region of interest" description="Disordered" evidence="2">
    <location>
        <begin position="29"/>
        <end position="48"/>
    </location>
</feature>
<dbReference type="PANTHER" id="PTHR15337:SF11">
    <property type="entry name" value="THIOREDOXIN DOMAIN-CONTAINING PROTEIN"/>
    <property type="match status" value="1"/>
</dbReference>
<dbReference type="STRING" id="1817895.AUJ95_07690"/>
<evidence type="ECO:0000313" key="4">
    <source>
        <dbReference type="EMBL" id="OIP37748.1"/>
    </source>
</evidence>
<gene>
    <name evidence="4" type="ORF">AUJ95_07690</name>
</gene>
<dbReference type="PROSITE" id="PS00194">
    <property type="entry name" value="THIOREDOXIN_1"/>
    <property type="match status" value="1"/>
</dbReference>
<dbReference type="SUPFAM" id="SSF52833">
    <property type="entry name" value="Thioredoxin-like"/>
    <property type="match status" value="1"/>
</dbReference>
<organism evidence="4 5">
    <name type="scientific">Candidatus Desantisbacteria bacterium CG2_30_40_21</name>
    <dbReference type="NCBI Taxonomy" id="1817895"/>
    <lineage>
        <taxon>Bacteria</taxon>
        <taxon>Candidatus Desantisiibacteriota</taxon>
    </lineage>
</organism>
<dbReference type="CDD" id="cd02961">
    <property type="entry name" value="PDI_a_family"/>
    <property type="match status" value="1"/>
</dbReference>
<dbReference type="Pfam" id="PF13899">
    <property type="entry name" value="Thioredoxin_7"/>
    <property type="match status" value="1"/>
</dbReference>
<comment type="caution">
    <text evidence="4">The sequence shown here is derived from an EMBL/GenBank/DDBJ whole genome shotgun (WGS) entry which is preliminary data.</text>
</comment>
<dbReference type="Proteomes" id="UP000183085">
    <property type="component" value="Unassembled WGS sequence"/>
</dbReference>
<protein>
    <recommendedName>
        <fullName evidence="3">Thioredoxin domain-containing protein</fullName>
    </recommendedName>
</protein>
<dbReference type="InterPro" id="IPR051099">
    <property type="entry name" value="AGR/TXD"/>
</dbReference>
<dbReference type="Gene3D" id="3.40.30.10">
    <property type="entry name" value="Glutaredoxin"/>
    <property type="match status" value="1"/>
</dbReference>
<dbReference type="InterPro" id="IPR013766">
    <property type="entry name" value="Thioredoxin_domain"/>
</dbReference>
<evidence type="ECO:0000256" key="1">
    <source>
        <dbReference type="ARBA" id="ARBA00022729"/>
    </source>
</evidence>
<dbReference type="PROSITE" id="PS51257">
    <property type="entry name" value="PROKAR_LIPOPROTEIN"/>
    <property type="match status" value="1"/>
</dbReference>
<evidence type="ECO:0000313" key="5">
    <source>
        <dbReference type="Proteomes" id="UP000183085"/>
    </source>
</evidence>
<name>A0A1J5DNQ3_9BACT</name>
<dbReference type="InterPro" id="IPR017937">
    <property type="entry name" value="Thioredoxin_CS"/>
</dbReference>
<sequence length="181" mass="20308">MFRLCICLIAMSFIGCQCPVQGKQESGVRSQETEAQIQNPAPSNESLAPAKGTETVAVVVQQKPEKPAEVTNIQWVNSFDEGLKMAKARNCPLMVDFYAEWCGWCKKLDKETWTDKNVIQLAQRFVCVKIDCDTDRQTPARYGARSLPTILFINSDGKVIHQVIGYRNSEDMITEMNKAGQ</sequence>
<feature type="compositionally biased region" description="Polar residues" evidence="2">
    <location>
        <begin position="29"/>
        <end position="46"/>
    </location>
</feature>
<dbReference type="PROSITE" id="PS51352">
    <property type="entry name" value="THIOREDOXIN_2"/>
    <property type="match status" value="1"/>
</dbReference>
<dbReference type="EMBL" id="MNYI01000198">
    <property type="protein sequence ID" value="OIP37748.1"/>
    <property type="molecule type" value="Genomic_DNA"/>
</dbReference>
<proteinExistence type="predicted"/>
<evidence type="ECO:0000259" key="3">
    <source>
        <dbReference type="PROSITE" id="PS51352"/>
    </source>
</evidence>
<dbReference type="PANTHER" id="PTHR15337">
    <property type="entry name" value="ANTERIOR GRADIENT PROTEIN-RELATED"/>
    <property type="match status" value="1"/>
</dbReference>
<accession>A0A1J5DNQ3</accession>